<gene>
    <name evidence="3" type="ORF">OHK93_002540</name>
</gene>
<organism evidence="3 4">
    <name type="scientific">Ramalina farinacea</name>
    <dbReference type="NCBI Taxonomy" id="258253"/>
    <lineage>
        <taxon>Eukaryota</taxon>
        <taxon>Fungi</taxon>
        <taxon>Dikarya</taxon>
        <taxon>Ascomycota</taxon>
        <taxon>Pezizomycotina</taxon>
        <taxon>Lecanoromycetes</taxon>
        <taxon>OSLEUM clade</taxon>
        <taxon>Lecanoromycetidae</taxon>
        <taxon>Lecanorales</taxon>
        <taxon>Lecanorineae</taxon>
        <taxon>Ramalinaceae</taxon>
        <taxon>Ramalina</taxon>
    </lineage>
</organism>
<name>A0AA43QRJ5_9LECA</name>
<dbReference type="EMBL" id="JAPUFD010000014">
    <property type="protein sequence ID" value="MDI1491331.1"/>
    <property type="molecule type" value="Genomic_DNA"/>
</dbReference>
<evidence type="ECO:0000313" key="4">
    <source>
        <dbReference type="Proteomes" id="UP001161017"/>
    </source>
</evidence>
<keyword evidence="2" id="KW-0812">Transmembrane</keyword>
<evidence type="ECO:0000313" key="3">
    <source>
        <dbReference type="EMBL" id="MDI1491331.1"/>
    </source>
</evidence>
<evidence type="ECO:0000256" key="1">
    <source>
        <dbReference type="SAM" id="MobiDB-lite"/>
    </source>
</evidence>
<feature type="region of interest" description="Disordered" evidence="1">
    <location>
        <begin position="1"/>
        <end position="117"/>
    </location>
</feature>
<feature type="compositionally biased region" description="Basic residues" evidence="1">
    <location>
        <begin position="47"/>
        <end position="58"/>
    </location>
</feature>
<feature type="compositionally biased region" description="Basic residues" evidence="1">
    <location>
        <begin position="89"/>
        <end position="107"/>
    </location>
</feature>
<keyword evidence="2" id="KW-1133">Transmembrane helix</keyword>
<comment type="caution">
    <text evidence="3">The sequence shown here is derived from an EMBL/GenBank/DDBJ whole genome shotgun (WGS) entry which is preliminary data.</text>
</comment>
<evidence type="ECO:0000256" key="2">
    <source>
        <dbReference type="SAM" id="Phobius"/>
    </source>
</evidence>
<accession>A0AA43QRJ5</accession>
<keyword evidence="4" id="KW-1185">Reference proteome</keyword>
<protein>
    <submittedName>
        <fullName evidence="3">Uncharacterized protein</fullName>
    </submittedName>
</protein>
<feature type="compositionally biased region" description="Pro residues" evidence="1">
    <location>
        <begin position="1"/>
        <end position="10"/>
    </location>
</feature>
<feature type="transmembrane region" description="Helical" evidence="2">
    <location>
        <begin position="314"/>
        <end position="335"/>
    </location>
</feature>
<reference evidence="3" key="1">
    <citation type="journal article" date="2023" name="Genome Biol. Evol.">
        <title>First Whole Genome Sequence and Flow Cytometry Genome Size Data for the Lichen-Forming Fungus Ramalina farinacea (Ascomycota).</title>
        <authorList>
            <person name="Llewellyn T."/>
            <person name="Mian S."/>
            <person name="Hill R."/>
            <person name="Leitch I.J."/>
            <person name="Gaya E."/>
        </authorList>
    </citation>
    <scope>NUCLEOTIDE SEQUENCE</scope>
    <source>
        <strain evidence="3">LIQ254RAFAR</strain>
    </source>
</reference>
<sequence>MSHPTHPPPTFRTSLNSASDNHPFTSPPRTSTLPQQPTQSRDQHQPPPHRTHRTHHTATKSVPQSAIEPSRSSAHPFGYGNPQSDVGRPHHRAAGGGGHHHSRHHTHGGNGTRDDDEAGLLKSVFENNNPNNITGIDSLSDADRSRRLLIEQANADAARREHRRETQRKLGLVQSMREKREEGDEVLRAQLAQLSDVSTSTTRRLDYTYFNLLTSLSHLSAGVRQLHGLAVKEGVLREGFGKSVREVEGEVGRGVGKVGEALSSQARRAEGLQKRMVRGREKVVDLGARLERVRGRVEEAERRDGEGRKRVGRRWTICWVCGAFWIGLLAVVLVVKRWRQGVFGVEDDPMRLDLRMGDKGGEWPDERLNVLEKLPIAETVSSALAGVTAMANESWTVETAAVKSPQIDADATLRHLDEL</sequence>
<feature type="compositionally biased region" description="Polar residues" evidence="1">
    <location>
        <begin position="11"/>
        <end position="40"/>
    </location>
</feature>
<keyword evidence="2" id="KW-0472">Membrane</keyword>
<proteinExistence type="predicted"/>
<dbReference type="AlphaFoldDB" id="A0AA43QRJ5"/>
<dbReference type="Proteomes" id="UP001161017">
    <property type="component" value="Unassembled WGS sequence"/>
</dbReference>